<dbReference type="CDD" id="cd04301">
    <property type="entry name" value="NAT_SF"/>
    <property type="match status" value="1"/>
</dbReference>
<dbReference type="Proteomes" id="UP000235786">
    <property type="component" value="Unassembled WGS sequence"/>
</dbReference>
<dbReference type="AlphaFoldDB" id="A0A2J6RVR8"/>
<evidence type="ECO:0000256" key="1">
    <source>
        <dbReference type="ARBA" id="ARBA00022679"/>
    </source>
</evidence>
<keyword evidence="5" id="KW-1185">Reference proteome</keyword>
<evidence type="ECO:0000259" key="3">
    <source>
        <dbReference type="PROSITE" id="PS51186"/>
    </source>
</evidence>
<dbReference type="PANTHER" id="PTHR43877">
    <property type="entry name" value="AMINOALKYLPHOSPHONATE N-ACETYLTRANSFERASE-RELATED-RELATED"/>
    <property type="match status" value="1"/>
</dbReference>
<reference evidence="4 5" key="1">
    <citation type="submission" date="2016-04" db="EMBL/GenBank/DDBJ databases">
        <title>A degradative enzymes factory behind the ericoid mycorrhizal symbiosis.</title>
        <authorList>
            <consortium name="DOE Joint Genome Institute"/>
            <person name="Martino E."/>
            <person name="Morin E."/>
            <person name="Grelet G."/>
            <person name="Kuo A."/>
            <person name="Kohler A."/>
            <person name="Daghino S."/>
            <person name="Barry K."/>
            <person name="Choi C."/>
            <person name="Cichocki N."/>
            <person name="Clum A."/>
            <person name="Copeland A."/>
            <person name="Hainaut M."/>
            <person name="Haridas S."/>
            <person name="Labutti K."/>
            <person name="Lindquist E."/>
            <person name="Lipzen A."/>
            <person name="Khouja H.-R."/>
            <person name="Murat C."/>
            <person name="Ohm R."/>
            <person name="Olson A."/>
            <person name="Spatafora J."/>
            <person name="Veneault-Fourrey C."/>
            <person name="Henrissat B."/>
            <person name="Grigoriev I."/>
            <person name="Martin F."/>
            <person name="Perotto S."/>
        </authorList>
    </citation>
    <scope>NUCLEOTIDE SEQUENCE [LARGE SCALE GENOMIC DNA]</scope>
    <source>
        <strain evidence="4 5">F</strain>
    </source>
</reference>
<dbReference type="InterPro" id="IPR016181">
    <property type="entry name" value="Acyl_CoA_acyltransferase"/>
</dbReference>
<gene>
    <name evidence="4" type="ORF">L207DRAFT_527501</name>
</gene>
<dbReference type="Gene3D" id="3.40.630.30">
    <property type="match status" value="1"/>
</dbReference>
<evidence type="ECO:0000256" key="2">
    <source>
        <dbReference type="ARBA" id="ARBA00023315"/>
    </source>
</evidence>
<dbReference type="InterPro" id="IPR000182">
    <property type="entry name" value="GNAT_dom"/>
</dbReference>
<evidence type="ECO:0000313" key="4">
    <source>
        <dbReference type="EMBL" id="PMD42611.1"/>
    </source>
</evidence>
<dbReference type="SUPFAM" id="SSF55729">
    <property type="entry name" value="Acyl-CoA N-acyltransferases (Nat)"/>
    <property type="match status" value="1"/>
</dbReference>
<dbReference type="PANTHER" id="PTHR43877:SF1">
    <property type="entry name" value="ACETYLTRANSFERASE"/>
    <property type="match status" value="1"/>
</dbReference>
<dbReference type="GO" id="GO:0016747">
    <property type="term" value="F:acyltransferase activity, transferring groups other than amino-acyl groups"/>
    <property type="evidence" value="ECO:0007669"/>
    <property type="project" value="InterPro"/>
</dbReference>
<sequence length="254" mass="28066">MIKVAESRSSSIANEMRGYDYFYQSPSSRALQTKLIMSSTTSKLPLTLCLATVDDIPALTTLINTSVRTLHAPFYTQAEIEGSLASVYGVDTTLVKDGNYFVVTATLSLPRVGHLDPQRSLEVEDIQEETKERIVACGGWSFRSTLYGGDQLSSRNDNDLMNPETDAAKIRALFVHPDYTRMGIGGLVVDRCEEEARKRGFKRAEMGATFAGVDFYRGRGYKALMDQGAEGVEERKLGNGEVLRLVRMGKALVE</sequence>
<proteinExistence type="predicted"/>
<evidence type="ECO:0000313" key="5">
    <source>
        <dbReference type="Proteomes" id="UP000235786"/>
    </source>
</evidence>
<dbReference type="PROSITE" id="PS51186">
    <property type="entry name" value="GNAT"/>
    <property type="match status" value="1"/>
</dbReference>
<dbReference type="InterPro" id="IPR050832">
    <property type="entry name" value="Bact_Acetyltransf"/>
</dbReference>
<feature type="domain" description="N-acetyltransferase" evidence="3">
    <location>
        <begin position="93"/>
        <end position="253"/>
    </location>
</feature>
<protein>
    <recommendedName>
        <fullName evidence="3">N-acetyltransferase domain-containing protein</fullName>
    </recommendedName>
</protein>
<organism evidence="4 5">
    <name type="scientific">Hyaloscypha variabilis (strain UAMH 11265 / GT02V1 / F)</name>
    <name type="common">Meliniomyces variabilis</name>
    <dbReference type="NCBI Taxonomy" id="1149755"/>
    <lineage>
        <taxon>Eukaryota</taxon>
        <taxon>Fungi</taxon>
        <taxon>Dikarya</taxon>
        <taxon>Ascomycota</taxon>
        <taxon>Pezizomycotina</taxon>
        <taxon>Leotiomycetes</taxon>
        <taxon>Helotiales</taxon>
        <taxon>Hyaloscyphaceae</taxon>
        <taxon>Hyaloscypha</taxon>
        <taxon>Hyaloscypha variabilis</taxon>
    </lineage>
</organism>
<dbReference type="EMBL" id="KZ613943">
    <property type="protein sequence ID" value="PMD42611.1"/>
    <property type="molecule type" value="Genomic_DNA"/>
</dbReference>
<accession>A0A2J6RVR8</accession>
<name>A0A2J6RVR8_HYAVF</name>
<keyword evidence="2" id="KW-0012">Acyltransferase</keyword>
<dbReference type="OrthoDB" id="41532at2759"/>
<keyword evidence="1" id="KW-0808">Transferase</keyword>
<dbReference type="Pfam" id="PF00583">
    <property type="entry name" value="Acetyltransf_1"/>
    <property type="match status" value="1"/>
</dbReference>